<feature type="compositionally biased region" description="Polar residues" evidence="1">
    <location>
        <begin position="1"/>
        <end position="10"/>
    </location>
</feature>
<accession>A0A016RUI9</accession>
<dbReference type="AlphaFoldDB" id="A0A016RUI9"/>
<name>A0A016RUI9_9BILA</name>
<comment type="caution">
    <text evidence="2">The sequence shown here is derived from an EMBL/GenBank/DDBJ whole genome shotgun (WGS) entry which is preliminary data.</text>
</comment>
<feature type="region of interest" description="Disordered" evidence="1">
    <location>
        <begin position="1"/>
        <end position="25"/>
    </location>
</feature>
<evidence type="ECO:0000256" key="1">
    <source>
        <dbReference type="SAM" id="MobiDB-lite"/>
    </source>
</evidence>
<dbReference type="EMBL" id="JARK01001706">
    <property type="protein sequence ID" value="EYB81971.1"/>
    <property type="molecule type" value="Genomic_DNA"/>
</dbReference>
<reference evidence="3" key="1">
    <citation type="journal article" date="2015" name="Nat. Genet.">
        <title>The genome and transcriptome of the zoonotic hookworm Ancylostoma ceylanicum identify infection-specific gene families.</title>
        <authorList>
            <person name="Schwarz E.M."/>
            <person name="Hu Y."/>
            <person name="Antoshechkin I."/>
            <person name="Miller M.M."/>
            <person name="Sternberg P.W."/>
            <person name="Aroian R.V."/>
        </authorList>
    </citation>
    <scope>NUCLEOTIDE SEQUENCE</scope>
    <source>
        <strain evidence="3">HY135</strain>
    </source>
</reference>
<evidence type="ECO:0000313" key="3">
    <source>
        <dbReference type="Proteomes" id="UP000024635"/>
    </source>
</evidence>
<organism evidence="2 3">
    <name type="scientific">Ancylostoma ceylanicum</name>
    <dbReference type="NCBI Taxonomy" id="53326"/>
    <lineage>
        <taxon>Eukaryota</taxon>
        <taxon>Metazoa</taxon>
        <taxon>Ecdysozoa</taxon>
        <taxon>Nematoda</taxon>
        <taxon>Chromadorea</taxon>
        <taxon>Rhabditida</taxon>
        <taxon>Rhabditina</taxon>
        <taxon>Rhabditomorpha</taxon>
        <taxon>Strongyloidea</taxon>
        <taxon>Ancylostomatidae</taxon>
        <taxon>Ancylostomatinae</taxon>
        <taxon>Ancylostoma</taxon>
    </lineage>
</organism>
<proteinExistence type="predicted"/>
<sequence>MTTLLQSQGVDVSGNGDGQVDSTGLHEGFPCQTQRLLEDKLDQSGKLCKNVLPIAVDKLRDRSAAFLGRDTGALHTGSGVSA</sequence>
<gene>
    <name evidence="2" type="primary">Acey_s0370.g112</name>
    <name evidence="2" type="ORF">Y032_0370g112</name>
</gene>
<dbReference type="Proteomes" id="UP000024635">
    <property type="component" value="Unassembled WGS sequence"/>
</dbReference>
<protein>
    <submittedName>
        <fullName evidence="2">Uncharacterized protein</fullName>
    </submittedName>
</protein>
<keyword evidence="3" id="KW-1185">Reference proteome</keyword>
<evidence type="ECO:0000313" key="2">
    <source>
        <dbReference type="EMBL" id="EYB81971.1"/>
    </source>
</evidence>